<dbReference type="GO" id="GO:0016787">
    <property type="term" value="F:hydrolase activity"/>
    <property type="evidence" value="ECO:0007669"/>
    <property type="project" value="UniProtKB-KW"/>
</dbReference>
<name>A0A5S5D2Y4_9ACTN</name>
<dbReference type="InterPro" id="IPR013083">
    <property type="entry name" value="Znf_RING/FYVE/PHD"/>
</dbReference>
<accession>A0A5S5D2Y4</accession>
<dbReference type="RefSeq" id="WP_166531112.1">
    <property type="nucleotide sequence ID" value="NZ_VNHW01000001.1"/>
</dbReference>
<evidence type="ECO:0000313" key="3">
    <source>
        <dbReference type="EMBL" id="TYP90311.1"/>
    </source>
</evidence>
<gene>
    <name evidence="3" type="ORF">BD833_10129</name>
</gene>
<dbReference type="AlphaFoldDB" id="A0A5S5D2Y4"/>
<comment type="caution">
    <text evidence="3">The sequence shown here is derived from an EMBL/GenBank/DDBJ whole genome shotgun (WGS) entry which is preliminary data.</text>
</comment>
<dbReference type="Proteomes" id="UP000322499">
    <property type="component" value="Unassembled WGS sequence"/>
</dbReference>
<evidence type="ECO:0000259" key="2">
    <source>
        <dbReference type="Pfam" id="PF02148"/>
    </source>
</evidence>
<feature type="domain" description="UBP-type" evidence="2">
    <location>
        <begin position="17"/>
        <end position="81"/>
    </location>
</feature>
<organism evidence="3 4">
    <name type="scientific">Blastococcus xanthinilyticus</name>
    <dbReference type="NCBI Taxonomy" id="1564164"/>
    <lineage>
        <taxon>Bacteria</taxon>
        <taxon>Bacillati</taxon>
        <taxon>Actinomycetota</taxon>
        <taxon>Actinomycetes</taxon>
        <taxon>Geodermatophilales</taxon>
        <taxon>Geodermatophilaceae</taxon>
        <taxon>Blastococcus</taxon>
    </lineage>
</organism>
<feature type="region of interest" description="Disordered" evidence="1">
    <location>
        <begin position="86"/>
        <end position="114"/>
    </location>
</feature>
<dbReference type="EMBL" id="VNHW01000001">
    <property type="protein sequence ID" value="TYP90311.1"/>
    <property type="molecule type" value="Genomic_DNA"/>
</dbReference>
<proteinExistence type="predicted"/>
<reference evidence="3 4" key="1">
    <citation type="submission" date="2019-07" db="EMBL/GenBank/DDBJ databases">
        <title>Genomic Encyclopedia of Archaeal and Bacterial Type Strains, Phase II (KMG-II): from individual species to whole genera.</title>
        <authorList>
            <person name="Goeker M."/>
        </authorList>
    </citation>
    <scope>NUCLEOTIDE SEQUENCE [LARGE SCALE GENOMIC DNA]</scope>
    <source>
        <strain evidence="3 4">DSM 46842</strain>
    </source>
</reference>
<evidence type="ECO:0000256" key="1">
    <source>
        <dbReference type="SAM" id="MobiDB-lite"/>
    </source>
</evidence>
<dbReference type="SUPFAM" id="SSF57850">
    <property type="entry name" value="RING/U-box"/>
    <property type="match status" value="1"/>
</dbReference>
<dbReference type="InterPro" id="IPR001607">
    <property type="entry name" value="Znf_UBP"/>
</dbReference>
<sequence length="114" mass="12421">MTEPPIDPAALPSGPGCVECEQTGGWWFHLRRCARCGHIGCCDSSPQQHARAHAASTGHPVIRSFEPGEDWFWHFGEERAVAGAALAPPQHHPHDQPAPGPRGRVPADWATRLH</sequence>
<protein>
    <submittedName>
        <fullName evidence="3">Ubiquitin-hydrolase Zn-finger-containing protein</fullName>
    </submittedName>
</protein>
<keyword evidence="3" id="KW-0378">Hydrolase</keyword>
<keyword evidence="4" id="KW-1185">Reference proteome</keyword>
<dbReference type="Gene3D" id="3.30.40.10">
    <property type="entry name" value="Zinc/RING finger domain, C3HC4 (zinc finger)"/>
    <property type="match status" value="1"/>
</dbReference>
<evidence type="ECO:0000313" key="4">
    <source>
        <dbReference type="Proteomes" id="UP000322499"/>
    </source>
</evidence>
<dbReference type="Pfam" id="PF02148">
    <property type="entry name" value="zf-UBP"/>
    <property type="match status" value="1"/>
</dbReference>
<dbReference type="GO" id="GO:0008270">
    <property type="term" value="F:zinc ion binding"/>
    <property type="evidence" value="ECO:0007669"/>
    <property type="project" value="InterPro"/>
</dbReference>